<dbReference type="EMBL" id="JBJURJ010000002">
    <property type="protein sequence ID" value="MFM9327446.1"/>
    <property type="molecule type" value="Genomic_DNA"/>
</dbReference>
<name>A0ACC7NTR2_9BACL</name>
<keyword evidence="2" id="KW-1185">Reference proteome</keyword>
<reference evidence="1" key="1">
    <citation type="submission" date="2024-12" db="EMBL/GenBank/DDBJ databases">
        <authorList>
            <person name="Wu N."/>
        </authorList>
    </citation>
    <scope>NUCLEOTIDE SEQUENCE</scope>
    <source>
        <strain evidence="1">P15</strain>
    </source>
</reference>
<sequence length="513" mass="56418">MKKSKWLLLSVSAGLAVTAAGCGGSSGGKDTAASPGASAAANGTVAPSNGPKPDLRALSIWMKDDYNNYPVAKVIEEKTGYKVKYDMLPADKADDKLNLLLSSAEPYDSITYSDSRPLYTDYARKGALVDLGPLIDKYGPNIKAAVSEESFNAVKVDGKIYAIPNRAQEFSSTSLMVRKDWLDKLGMQMPTTVDEFTAMLKAFKEKDPGGNGDKNAPMTINGSAPIIENLIGSFGMPNNWNALDGKLVPRPLHPGFKDYLSYVADLYKQGLLDKEFAVNKDATMKEKFTSGRAGVISLNWADIPSIGDALNKNFPDAKFAYLPILKGKDGKAGLGSRSGFDRLTFIPKASKHPEDAIKWMNAKLEKEAFKEIALGVEGKHYSVKDGMYIPIQPAFTDERNQSSNYLTGIDEKNFPTYWQARVQKDARLYEGWAYLNKVMPKEMRIPDPLGVAPVMPTYSKENSQLNQMMNDFAIKVIVGEEPLTSVESFTNKYKQSGGEASYKEINEWYATKK</sequence>
<comment type="caution">
    <text evidence="1">The sequence shown here is derived from an EMBL/GenBank/DDBJ whole genome shotgun (WGS) entry which is preliminary data.</text>
</comment>
<gene>
    <name evidence="1" type="ORF">ACI1P1_03940</name>
</gene>
<dbReference type="Proteomes" id="UP001631969">
    <property type="component" value="Unassembled WGS sequence"/>
</dbReference>
<evidence type="ECO:0000313" key="1">
    <source>
        <dbReference type="EMBL" id="MFM9327446.1"/>
    </source>
</evidence>
<proteinExistence type="predicted"/>
<accession>A0ACC7NTR2</accession>
<organism evidence="1 2">
    <name type="scientific">Paenibacillus mesotrionivorans</name>
    <dbReference type="NCBI Taxonomy" id="3160968"/>
    <lineage>
        <taxon>Bacteria</taxon>
        <taxon>Bacillati</taxon>
        <taxon>Bacillota</taxon>
        <taxon>Bacilli</taxon>
        <taxon>Bacillales</taxon>
        <taxon>Paenibacillaceae</taxon>
        <taxon>Paenibacillus</taxon>
    </lineage>
</organism>
<evidence type="ECO:0000313" key="2">
    <source>
        <dbReference type="Proteomes" id="UP001631969"/>
    </source>
</evidence>
<protein>
    <submittedName>
        <fullName evidence="1">Extracellular solute-binding protein</fullName>
    </submittedName>
</protein>